<evidence type="ECO:0000256" key="12">
    <source>
        <dbReference type="SAM" id="MobiDB-lite"/>
    </source>
</evidence>
<evidence type="ECO:0000256" key="9">
    <source>
        <dbReference type="PIRSR" id="PIRSR628651-51"/>
    </source>
</evidence>
<feature type="binding site" evidence="9">
    <location>
        <position position="446"/>
    </location>
    <ligand>
        <name>Zn(2+)</name>
        <dbReference type="ChEBI" id="CHEBI:29105"/>
        <label>1</label>
    </ligand>
</feature>
<evidence type="ECO:0000256" key="6">
    <source>
        <dbReference type="ARBA" id="ARBA00022853"/>
    </source>
</evidence>
<keyword evidence="5 9" id="KW-0862">Zinc</keyword>
<comment type="similarity">
    <text evidence="2 11">Belongs to the ING family.</text>
</comment>
<dbReference type="PANTHER" id="PTHR10333:SF42">
    <property type="entry name" value="INHIBITOR OF GROWTH PROTEIN 5"/>
    <property type="match status" value="1"/>
</dbReference>
<dbReference type="InterPro" id="IPR011011">
    <property type="entry name" value="Znf_FYVE_PHD"/>
</dbReference>
<feature type="binding site" evidence="9">
    <location>
        <position position="459"/>
    </location>
    <ligand>
        <name>Zn(2+)</name>
        <dbReference type="ChEBI" id="CHEBI:29105"/>
        <label>2</label>
    </ligand>
</feature>
<accession>A0A9P6ET68</accession>
<dbReference type="PROSITE" id="PS01359">
    <property type="entry name" value="ZF_PHD_1"/>
    <property type="match status" value="1"/>
</dbReference>
<dbReference type="GO" id="GO:0006355">
    <property type="term" value="P:regulation of DNA-templated transcription"/>
    <property type="evidence" value="ECO:0007669"/>
    <property type="project" value="TreeGrafter"/>
</dbReference>
<evidence type="ECO:0000256" key="11">
    <source>
        <dbReference type="RuleBase" id="RU361213"/>
    </source>
</evidence>
<keyword evidence="3 9" id="KW-0479">Metal-binding</keyword>
<keyword evidence="7 11" id="KW-0539">Nucleus</keyword>
<feature type="binding site" evidence="9">
    <location>
        <position position="462"/>
    </location>
    <ligand>
        <name>Zn(2+)</name>
        <dbReference type="ChEBI" id="CHEBI:29105"/>
        <label>2</label>
    </ligand>
</feature>
<sequence>MAQTVVGQLNPPYALTLLSEYTHTLDSLPIDLSRNFADLRELDAVLSSSIQSITSKIYSLITMIEEDKAPKEDRLWLLSDIADEAQRLKLGGEDKIRVACQGADNLKGHASHLRALTDNIPGFDSSLLDRKTTYPHVSEHAYRPTFVMETGRRRRGGLGSIMVASNPDPSPAKRKRVGGKEDDIDITGRSPKKPAHNEGSSRARKKKTERGASPSESLLSVATPLPHPLTHSTSGSGRSGGGGSSTSRGGGGQGANVSGSTSAANKRRTGANATTRGTPLANEVYSASHDPHGQGHTNGSSSRRGGASSVNGGDAYGNGLPPSSSHPSLPVPSYQNGTNGHHHANGYDVQANGLSHIAGSQDWNSIPRAQQLEGPGMPVARSASIHSTAASVAVVNGVANVDSTDAGDADGDGDDRTYCFCDKVSYGEMIACDDENCEREWFHLGCIGLASPPQGSWFCDACKTKKTGKKQARGGGKRRTGGGRASGR</sequence>
<comment type="function">
    <text evidence="11">Component of an histone acetyltransferase complex.</text>
</comment>
<evidence type="ECO:0000259" key="13">
    <source>
        <dbReference type="PROSITE" id="PS50016"/>
    </source>
</evidence>
<dbReference type="Proteomes" id="UP000807306">
    <property type="component" value="Unassembled WGS sequence"/>
</dbReference>
<dbReference type="InterPro" id="IPR001965">
    <property type="entry name" value="Znf_PHD"/>
</dbReference>
<dbReference type="CDD" id="cd16859">
    <property type="entry name" value="ING_ING4_5"/>
    <property type="match status" value="1"/>
</dbReference>
<dbReference type="GO" id="GO:0000785">
    <property type="term" value="C:chromatin"/>
    <property type="evidence" value="ECO:0007669"/>
    <property type="project" value="UniProtKB-ARBA"/>
</dbReference>
<dbReference type="CDD" id="cd15505">
    <property type="entry name" value="PHD_ING"/>
    <property type="match status" value="1"/>
</dbReference>
<feature type="compositionally biased region" description="Low complexity" evidence="12">
    <location>
        <begin position="298"/>
        <end position="313"/>
    </location>
</feature>
<dbReference type="Gene3D" id="6.10.140.1740">
    <property type="match status" value="1"/>
</dbReference>
<feature type="binding site" evidence="9">
    <location>
        <position position="421"/>
    </location>
    <ligand>
        <name>Zn(2+)</name>
        <dbReference type="ChEBI" id="CHEBI:29105"/>
        <label>1</label>
    </ligand>
</feature>
<dbReference type="Gene3D" id="3.30.40.10">
    <property type="entry name" value="Zinc/RING finger domain, C3HC4 (zinc finger)"/>
    <property type="match status" value="1"/>
</dbReference>
<dbReference type="SMART" id="SM00249">
    <property type="entry name" value="PHD"/>
    <property type="match status" value="1"/>
</dbReference>
<comment type="subcellular location">
    <subcellularLocation>
        <location evidence="1 11">Nucleus</location>
    </subcellularLocation>
</comment>
<evidence type="ECO:0000256" key="1">
    <source>
        <dbReference type="ARBA" id="ARBA00004123"/>
    </source>
</evidence>
<comment type="caution">
    <text evidence="14">The sequence shown here is derived from an EMBL/GenBank/DDBJ whole genome shotgun (WGS) entry which is preliminary data.</text>
</comment>
<feature type="binding site" evidence="9">
    <location>
        <position position="437"/>
    </location>
    <ligand>
        <name>Zn(2+)</name>
        <dbReference type="ChEBI" id="CHEBI:29105"/>
        <label>2</label>
    </ligand>
</feature>
<evidence type="ECO:0000256" key="7">
    <source>
        <dbReference type="ARBA" id="ARBA00023242"/>
    </source>
</evidence>
<feature type="binding site" evidence="9">
    <location>
        <position position="432"/>
    </location>
    <ligand>
        <name>Zn(2+)</name>
        <dbReference type="ChEBI" id="CHEBI:29105"/>
        <label>2</label>
    </ligand>
</feature>
<keyword evidence="15" id="KW-1185">Reference proteome</keyword>
<feature type="binding site" evidence="9">
    <location>
        <position position="443"/>
    </location>
    <ligand>
        <name>Zn(2+)</name>
        <dbReference type="ChEBI" id="CHEBI:29105"/>
        <label>1</label>
    </ligand>
</feature>
<dbReference type="GO" id="GO:0006325">
    <property type="term" value="P:chromatin organization"/>
    <property type="evidence" value="ECO:0007669"/>
    <property type="project" value="UniProtKB-KW"/>
</dbReference>
<feature type="site" description="Histone H3K4me3 binding" evidence="8">
    <location>
        <position position="418"/>
    </location>
</feature>
<feature type="compositionally biased region" description="Low complexity" evidence="12">
    <location>
        <begin position="321"/>
        <end position="333"/>
    </location>
</feature>
<feature type="region of interest" description="Disordered" evidence="12">
    <location>
        <begin position="466"/>
        <end position="488"/>
    </location>
</feature>
<feature type="site" description="Histone H3K4me3 binding" evidence="8">
    <location>
        <position position="433"/>
    </location>
</feature>
<evidence type="ECO:0000256" key="5">
    <source>
        <dbReference type="ARBA" id="ARBA00022833"/>
    </source>
</evidence>
<keyword evidence="6 11" id="KW-0156">Chromatin regulator</keyword>
<dbReference type="OrthoDB" id="2505961at2759"/>
<dbReference type="PANTHER" id="PTHR10333">
    <property type="entry name" value="INHIBITOR OF GROWTH PROTEIN"/>
    <property type="match status" value="1"/>
</dbReference>
<evidence type="ECO:0000313" key="14">
    <source>
        <dbReference type="EMBL" id="KAF9535736.1"/>
    </source>
</evidence>
<evidence type="ECO:0000256" key="3">
    <source>
        <dbReference type="ARBA" id="ARBA00022723"/>
    </source>
</evidence>
<comment type="subunit">
    <text evidence="11">Component of an histone acetyltransferase complex. Interacts with H3K4me3 and to a lesser extent with H3K4me2.</text>
</comment>
<dbReference type="InterPro" id="IPR019786">
    <property type="entry name" value="Zinc_finger_PHD-type_CS"/>
</dbReference>
<feature type="binding site" evidence="9">
    <location>
        <position position="419"/>
    </location>
    <ligand>
        <name>Zn(2+)</name>
        <dbReference type="ChEBI" id="CHEBI:29105"/>
        <label>1</label>
    </ligand>
</feature>
<dbReference type="InterPro" id="IPR019787">
    <property type="entry name" value="Znf_PHD-finger"/>
</dbReference>
<dbReference type="AlphaFoldDB" id="A0A9P6ET68"/>
<feature type="site" description="Histone H3K4me3 binding" evidence="8">
    <location>
        <position position="441"/>
    </location>
</feature>
<dbReference type="SMART" id="SM01408">
    <property type="entry name" value="ING"/>
    <property type="match status" value="1"/>
</dbReference>
<dbReference type="InterPro" id="IPR013083">
    <property type="entry name" value="Znf_RING/FYVE/PHD"/>
</dbReference>
<gene>
    <name evidence="14" type="ORF">CPB83DRAFT_30269</name>
</gene>
<feature type="region of interest" description="Disordered" evidence="12">
    <location>
        <begin position="158"/>
        <end position="348"/>
    </location>
</feature>
<dbReference type="GO" id="GO:0005634">
    <property type="term" value="C:nucleus"/>
    <property type="evidence" value="ECO:0007669"/>
    <property type="project" value="UniProtKB-SubCell"/>
</dbReference>
<evidence type="ECO:0000256" key="4">
    <source>
        <dbReference type="ARBA" id="ARBA00022771"/>
    </source>
</evidence>
<name>A0A9P6ET68_9AGAR</name>
<feature type="site" description="Histone H3K4me3 binding" evidence="8">
    <location>
        <position position="429"/>
    </location>
</feature>
<protein>
    <recommendedName>
        <fullName evidence="11">Chromatin modification-related protein</fullName>
    </recommendedName>
</protein>
<feature type="domain" description="PHD-type" evidence="13">
    <location>
        <begin position="416"/>
        <end position="465"/>
    </location>
</feature>
<dbReference type="GO" id="GO:0008270">
    <property type="term" value="F:zinc ion binding"/>
    <property type="evidence" value="ECO:0007669"/>
    <property type="project" value="UniProtKB-KW"/>
</dbReference>
<dbReference type="Pfam" id="PF12998">
    <property type="entry name" value="ING"/>
    <property type="match status" value="1"/>
</dbReference>
<dbReference type="PROSITE" id="PS50016">
    <property type="entry name" value="ZF_PHD_2"/>
    <property type="match status" value="1"/>
</dbReference>
<feature type="compositionally biased region" description="Gly residues" evidence="12">
    <location>
        <begin position="237"/>
        <end position="254"/>
    </location>
</feature>
<organism evidence="14 15">
    <name type="scientific">Crepidotus variabilis</name>
    <dbReference type="NCBI Taxonomy" id="179855"/>
    <lineage>
        <taxon>Eukaryota</taxon>
        <taxon>Fungi</taxon>
        <taxon>Dikarya</taxon>
        <taxon>Basidiomycota</taxon>
        <taxon>Agaricomycotina</taxon>
        <taxon>Agaricomycetes</taxon>
        <taxon>Agaricomycetidae</taxon>
        <taxon>Agaricales</taxon>
        <taxon>Agaricineae</taxon>
        <taxon>Crepidotaceae</taxon>
        <taxon>Crepidotus</taxon>
    </lineage>
</organism>
<proteinExistence type="inferred from homology"/>
<dbReference type="InterPro" id="IPR028651">
    <property type="entry name" value="ING_fam"/>
</dbReference>
<dbReference type="InterPro" id="IPR024610">
    <property type="entry name" value="ING_N_histone-binding"/>
</dbReference>
<reference evidence="14" key="1">
    <citation type="submission" date="2020-11" db="EMBL/GenBank/DDBJ databases">
        <authorList>
            <consortium name="DOE Joint Genome Institute"/>
            <person name="Ahrendt S."/>
            <person name="Riley R."/>
            <person name="Andreopoulos W."/>
            <person name="Labutti K."/>
            <person name="Pangilinan J."/>
            <person name="Ruiz-Duenas F.J."/>
            <person name="Barrasa J.M."/>
            <person name="Sanchez-Garcia M."/>
            <person name="Camarero S."/>
            <person name="Miyauchi S."/>
            <person name="Serrano A."/>
            <person name="Linde D."/>
            <person name="Babiker R."/>
            <person name="Drula E."/>
            <person name="Ayuso-Fernandez I."/>
            <person name="Pacheco R."/>
            <person name="Padilla G."/>
            <person name="Ferreira P."/>
            <person name="Barriuso J."/>
            <person name="Kellner H."/>
            <person name="Castanera R."/>
            <person name="Alfaro M."/>
            <person name="Ramirez L."/>
            <person name="Pisabarro A.G."/>
            <person name="Kuo A."/>
            <person name="Tritt A."/>
            <person name="Lipzen A."/>
            <person name="He G."/>
            <person name="Yan M."/>
            <person name="Ng V."/>
            <person name="Cullen D."/>
            <person name="Martin F."/>
            <person name="Rosso M.-N."/>
            <person name="Henrissat B."/>
            <person name="Hibbett D."/>
            <person name="Martinez A.T."/>
            <person name="Grigoriev I.V."/>
        </authorList>
    </citation>
    <scope>NUCLEOTIDE SEQUENCE</scope>
    <source>
        <strain evidence="14">CBS 506.95</strain>
    </source>
</reference>
<comment type="domain">
    <text evidence="11">The PHD-type zinc finger mediates the binding to H3K4me3.</text>
</comment>
<evidence type="ECO:0000256" key="2">
    <source>
        <dbReference type="ARBA" id="ARBA00010210"/>
    </source>
</evidence>
<dbReference type="EMBL" id="MU157824">
    <property type="protein sequence ID" value="KAF9535736.1"/>
    <property type="molecule type" value="Genomic_DNA"/>
</dbReference>
<dbReference type="SUPFAM" id="SSF57903">
    <property type="entry name" value="FYVE/PHD zinc finger"/>
    <property type="match status" value="1"/>
</dbReference>
<evidence type="ECO:0000313" key="15">
    <source>
        <dbReference type="Proteomes" id="UP000807306"/>
    </source>
</evidence>
<keyword evidence="4 10" id="KW-0863">Zinc-finger</keyword>
<evidence type="ECO:0000256" key="10">
    <source>
        <dbReference type="PROSITE-ProRule" id="PRU00146"/>
    </source>
</evidence>
<evidence type="ECO:0000256" key="8">
    <source>
        <dbReference type="PIRSR" id="PIRSR628651-50"/>
    </source>
</evidence>